<dbReference type="EMBL" id="CM056818">
    <property type="protein sequence ID" value="KAJ8623595.1"/>
    <property type="molecule type" value="Genomic_DNA"/>
</dbReference>
<accession>A0ACC2KR00</accession>
<proteinExistence type="predicted"/>
<evidence type="ECO:0000313" key="1">
    <source>
        <dbReference type="EMBL" id="KAJ8623595.1"/>
    </source>
</evidence>
<evidence type="ECO:0000313" key="2">
    <source>
        <dbReference type="Proteomes" id="UP001234297"/>
    </source>
</evidence>
<name>A0ACC2KR00_PERAE</name>
<reference evidence="1 2" key="1">
    <citation type="journal article" date="2022" name="Hortic Res">
        <title>A haplotype resolved chromosomal level avocado genome allows analysis of novel avocado genes.</title>
        <authorList>
            <person name="Nath O."/>
            <person name="Fletcher S.J."/>
            <person name="Hayward A."/>
            <person name="Shaw L.M."/>
            <person name="Masouleh A.K."/>
            <person name="Furtado A."/>
            <person name="Henry R.J."/>
            <person name="Mitter N."/>
        </authorList>
    </citation>
    <scope>NUCLEOTIDE SEQUENCE [LARGE SCALE GENOMIC DNA]</scope>
    <source>
        <strain evidence="2">cv. Hass</strain>
    </source>
</reference>
<protein>
    <submittedName>
        <fullName evidence="1">Uncharacterized protein</fullName>
    </submittedName>
</protein>
<gene>
    <name evidence="1" type="ORF">MRB53_032124</name>
</gene>
<sequence length="94" mass="10010">MYFRTETAAQSPSSSSAATTGGQPDYKAATMARRRNSGDSNHAAAMERGRWAVMDGQGQSEFSTVSGHDSSCDFLLLRRCWAVTDGGDNDGQVA</sequence>
<organism evidence="1 2">
    <name type="scientific">Persea americana</name>
    <name type="common">Avocado</name>
    <dbReference type="NCBI Taxonomy" id="3435"/>
    <lineage>
        <taxon>Eukaryota</taxon>
        <taxon>Viridiplantae</taxon>
        <taxon>Streptophyta</taxon>
        <taxon>Embryophyta</taxon>
        <taxon>Tracheophyta</taxon>
        <taxon>Spermatophyta</taxon>
        <taxon>Magnoliopsida</taxon>
        <taxon>Magnoliidae</taxon>
        <taxon>Laurales</taxon>
        <taxon>Lauraceae</taxon>
        <taxon>Persea</taxon>
    </lineage>
</organism>
<dbReference type="Proteomes" id="UP001234297">
    <property type="component" value="Chromosome 10"/>
</dbReference>
<keyword evidence="2" id="KW-1185">Reference proteome</keyword>
<comment type="caution">
    <text evidence="1">The sequence shown here is derived from an EMBL/GenBank/DDBJ whole genome shotgun (WGS) entry which is preliminary data.</text>
</comment>